<keyword evidence="1" id="KW-1133">Transmembrane helix</keyword>
<protein>
    <submittedName>
        <fullName evidence="2">Pyruvate/2-oxoglutarate dehydrogenase complex,dihydrolipoamide dehydrogenase (E3) component</fullName>
    </submittedName>
</protein>
<keyword evidence="2" id="KW-0670">Pyruvate</keyword>
<comment type="caution">
    <text evidence="2">The sequence shown here is derived from an EMBL/GenBank/DDBJ whole genome shotgun (WGS) entry which is preliminary data.</text>
</comment>
<evidence type="ECO:0000313" key="3">
    <source>
        <dbReference type="Proteomes" id="UP000249467"/>
    </source>
</evidence>
<reference evidence="2 3" key="2">
    <citation type="submission" date="2018-06" db="EMBL/GenBank/DDBJ databases">
        <title>Metagenomic assembly of (sub)arctic Cyanobacteria and their associated microbiome from non-axenic cultures.</title>
        <authorList>
            <person name="Baurain D."/>
        </authorList>
    </citation>
    <scope>NUCLEOTIDE SEQUENCE [LARGE SCALE GENOMIC DNA]</scope>
    <source>
        <strain evidence="2">ULC066bin1</strain>
    </source>
</reference>
<dbReference type="InterPro" id="IPR025480">
    <property type="entry name" value="DUF4330"/>
</dbReference>
<evidence type="ECO:0000256" key="1">
    <source>
        <dbReference type="SAM" id="Phobius"/>
    </source>
</evidence>
<organism evidence="2 3">
    <name type="scientific">Pseudanabaena frigida</name>
    <dbReference type="NCBI Taxonomy" id="945775"/>
    <lineage>
        <taxon>Bacteria</taxon>
        <taxon>Bacillati</taxon>
        <taxon>Cyanobacteriota</taxon>
        <taxon>Cyanophyceae</taxon>
        <taxon>Pseudanabaenales</taxon>
        <taxon>Pseudanabaenaceae</taxon>
        <taxon>Pseudanabaena</taxon>
    </lineage>
</organism>
<dbReference type="Pfam" id="PF14221">
    <property type="entry name" value="DUF4330"/>
    <property type="match status" value="1"/>
</dbReference>
<dbReference type="AlphaFoldDB" id="A0A2W4W951"/>
<feature type="transmembrane region" description="Helical" evidence="1">
    <location>
        <begin position="16"/>
        <end position="35"/>
    </location>
</feature>
<proteinExistence type="predicted"/>
<dbReference type="Proteomes" id="UP000249467">
    <property type="component" value="Unassembled WGS sequence"/>
</dbReference>
<evidence type="ECO:0000313" key="2">
    <source>
        <dbReference type="EMBL" id="PZO38489.1"/>
    </source>
</evidence>
<dbReference type="EMBL" id="QBML01000023">
    <property type="protein sequence ID" value="PZO38489.1"/>
    <property type="molecule type" value="Genomic_DNA"/>
</dbReference>
<name>A0A2W4W951_9CYAN</name>
<sequence length="173" mass="18379">MALLDRQGRLFGKFSILDIGAIATILIVLIGLLIVPGNSGSSIAQMISAENKTVQVEMNVRGLSATNPQNLIKVGDKVNIIIRNQPRGEVTIKKVEIAIPKVVAAKADGTAVFFDDPRAVSTSQSDLALTLEATARVTNDGVVFGNEKVKVGTSIDIEGSKYLIRGSAMAVRY</sequence>
<gene>
    <name evidence="2" type="ORF">DCF19_16325</name>
</gene>
<reference evidence="2 3" key="1">
    <citation type="submission" date="2018-04" db="EMBL/GenBank/DDBJ databases">
        <authorList>
            <person name="Go L.Y."/>
            <person name="Mitchell J.A."/>
        </authorList>
    </citation>
    <scope>NUCLEOTIDE SEQUENCE [LARGE SCALE GENOMIC DNA]</scope>
    <source>
        <strain evidence="2">ULC066bin1</strain>
    </source>
</reference>
<accession>A0A2W4W951</accession>
<keyword evidence="1" id="KW-0812">Transmembrane</keyword>
<keyword evidence="1" id="KW-0472">Membrane</keyword>